<proteinExistence type="predicted"/>
<dbReference type="Proteomes" id="UP000193498">
    <property type="component" value="Unassembled WGS sequence"/>
</dbReference>
<reference evidence="1 2" key="1">
    <citation type="submission" date="2016-07" db="EMBL/GenBank/DDBJ databases">
        <title>Pervasive Adenine N6-methylation of Active Genes in Fungi.</title>
        <authorList>
            <consortium name="DOE Joint Genome Institute"/>
            <person name="Mondo S.J."/>
            <person name="Dannebaum R.O."/>
            <person name="Kuo R.C."/>
            <person name="Labutti K."/>
            <person name="Haridas S."/>
            <person name="Kuo A."/>
            <person name="Salamov A."/>
            <person name="Ahrendt S.R."/>
            <person name="Lipzen A."/>
            <person name="Sullivan W."/>
            <person name="Andreopoulos W.B."/>
            <person name="Clum A."/>
            <person name="Lindquist E."/>
            <person name="Daum C."/>
            <person name="Ramamoorthy G.K."/>
            <person name="Gryganskyi A."/>
            <person name="Culley D."/>
            <person name="Magnuson J.K."/>
            <person name="James T.Y."/>
            <person name="O'Malley M.A."/>
            <person name="Stajich J.E."/>
            <person name="Spatafora J.W."/>
            <person name="Visel A."/>
            <person name="Grigoriev I.V."/>
        </authorList>
    </citation>
    <scope>NUCLEOTIDE SEQUENCE [LARGE SCALE GENOMIC DNA]</scope>
    <source>
        <strain evidence="1 2">CBS 931.73</strain>
    </source>
</reference>
<sequence>MSARSRHSSRHEDIQSVHCDANSVTKAPDINDAILTFQLLEALREGKERLFTAEIRF</sequence>
<name>A0A1Y1YEZ9_9FUNG</name>
<keyword evidence="2" id="KW-1185">Reference proteome</keyword>
<organism evidence="1 2">
    <name type="scientific">Basidiobolus meristosporus CBS 931.73</name>
    <dbReference type="NCBI Taxonomy" id="1314790"/>
    <lineage>
        <taxon>Eukaryota</taxon>
        <taxon>Fungi</taxon>
        <taxon>Fungi incertae sedis</taxon>
        <taxon>Zoopagomycota</taxon>
        <taxon>Entomophthoromycotina</taxon>
        <taxon>Basidiobolomycetes</taxon>
        <taxon>Basidiobolales</taxon>
        <taxon>Basidiobolaceae</taxon>
        <taxon>Basidiobolus</taxon>
    </lineage>
</organism>
<dbReference type="AlphaFoldDB" id="A0A1Y1YEZ9"/>
<comment type="caution">
    <text evidence="1">The sequence shown here is derived from an EMBL/GenBank/DDBJ whole genome shotgun (WGS) entry which is preliminary data.</text>
</comment>
<evidence type="ECO:0000313" key="1">
    <source>
        <dbReference type="EMBL" id="ORX96528.1"/>
    </source>
</evidence>
<protein>
    <submittedName>
        <fullName evidence="1">Uncharacterized protein</fullName>
    </submittedName>
</protein>
<evidence type="ECO:0000313" key="2">
    <source>
        <dbReference type="Proteomes" id="UP000193498"/>
    </source>
</evidence>
<gene>
    <name evidence="1" type="ORF">K493DRAFT_314473</name>
</gene>
<dbReference type="EMBL" id="MCFE01000152">
    <property type="protein sequence ID" value="ORX96528.1"/>
    <property type="molecule type" value="Genomic_DNA"/>
</dbReference>
<dbReference type="InParanoid" id="A0A1Y1YEZ9"/>
<accession>A0A1Y1YEZ9</accession>